<proteinExistence type="inferred from homology"/>
<dbReference type="HAMAP" id="MF_01984">
    <property type="entry name" value="ubiX_pad"/>
    <property type="match status" value="1"/>
</dbReference>
<dbReference type="AlphaFoldDB" id="T1APK4"/>
<keyword evidence="7" id="KW-0456">Lyase</keyword>
<sequence length="215" mass="22957">MTEAPPELAATPAGLPPIVVGVSGASGAVYGLELIARLLDADREVDVIITDPARTVIEMETGLILPAQPQAIERILTEHLTRRAAAHGRLRVFGDRQWTAPMASGSARIGAMAICPCSMGTLSAVATGASHTLLERAADVMIKERRRLVLVPRETPLSAIHLAHMLHLSQSGVIILPASPGFYHTPVTVGRLIDFIVARTLDHLGIDQHLMPTWG</sequence>
<dbReference type="NCBIfam" id="TIGR00421">
    <property type="entry name" value="ubiX_pad"/>
    <property type="match status" value="1"/>
</dbReference>
<reference evidence="7" key="1">
    <citation type="submission" date="2013-08" db="EMBL/GenBank/DDBJ databases">
        <authorList>
            <person name="Mendez C."/>
            <person name="Richter M."/>
            <person name="Ferrer M."/>
            <person name="Sanchez J."/>
        </authorList>
    </citation>
    <scope>NUCLEOTIDE SEQUENCE</scope>
</reference>
<evidence type="ECO:0000313" key="7">
    <source>
        <dbReference type="EMBL" id="EQD59287.1"/>
    </source>
</evidence>
<keyword evidence="4" id="KW-0808">Transferase</keyword>
<dbReference type="InterPro" id="IPR003382">
    <property type="entry name" value="Flavoprotein"/>
</dbReference>
<gene>
    <name evidence="6" type="ORF">B1B_18389</name>
    <name evidence="7" type="ORF">B2A_04049</name>
</gene>
<accession>T1APK4</accession>
<dbReference type="GO" id="GO:0016829">
    <property type="term" value="F:lyase activity"/>
    <property type="evidence" value="ECO:0007669"/>
    <property type="project" value="UniProtKB-KW"/>
</dbReference>
<dbReference type="EMBL" id="AUZZ01002706">
    <property type="protein sequence ID" value="EQD59287.1"/>
    <property type="molecule type" value="Genomic_DNA"/>
</dbReference>
<evidence type="ECO:0000256" key="1">
    <source>
        <dbReference type="ARBA" id="ARBA00022602"/>
    </source>
</evidence>
<dbReference type="Gene3D" id="3.40.50.1950">
    <property type="entry name" value="Flavin prenyltransferase-like"/>
    <property type="match status" value="1"/>
</dbReference>
<evidence type="ECO:0000256" key="4">
    <source>
        <dbReference type="ARBA" id="ARBA00022679"/>
    </source>
</evidence>
<evidence type="ECO:0000256" key="3">
    <source>
        <dbReference type="ARBA" id="ARBA00022643"/>
    </source>
</evidence>
<dbReference type="EMBL" id="AUZY01012305">
    <property type="protein sequence ID" value="EQD30476.1"/>
    <property type="molecule type" value="Genomic_DNA"/>
</dbReference>
<protein>
    <submittedName>
        <fullName evidence="7">Phenylacrylic acid decarboxylase</fullName>
        <ecNumber evidence="7">4.1.1.-</ecNumber>
    </submittedName>
</protein>
<keyword evidence="3" id="KW-0288">FMN</keyword>
<keyword evidence="1" id="KW-0637">Prenyltransferase</keyword>
<organism evidence="7">
    <name type="scientific">mine drainage metagenome</name>
    <dbReference type="NCBI Taxonomy" id="410659"/>
    <lineage>
        <taxon>unclassified sequences</taxon>
        <taxon>metagenomes</taxon>
        <taxon>ecological metagenomes</taxon>
    </lineage>
</organism>
<dbReference type="InterPro" id="IPR036551">
    <property type="entry name" value="Flavin_trans-like"/>
</dbReference>
<keyword evidence="2" id="KW-0285">Flavoprotein</keyword>
<reference evidence="7" key="2">
    <citation type="journal article" date="2014" name="ISME J.">
        <title>Microbial stratification in low pH oxic and suboxic macroscopic growths along an acid mine drainage.</title>
        <authorList>
            <person name="Mendez-Garcia C."/>
            <person name="Mesa V."/>
            <person name="Sprenger R.R."/>
            <person name="Richter M."/>
            <person name="Diez M.S."/>
            <person name="Solano J."/>
            <person name="Bargiela R."/>
            <person name="Golyshina O.V."/>
            <person name="Manteca A."/>
            <person name="Ramos J.L."/>
            <person name="Gallego J.R."/>
            <person name="Llorente I."/>
            <person name="Martins Dos Santos V.A."/>
            <person name="Jensen O.N."/>
            <person name="Pelaez A.I."/>
            <person name="Sanchez J."/>
            <person name="Ferrer M."/>
        </authorList>
    </citation>
    <scope>NUCLEOTIDE SEQUENCE</scope>
</reference>
<evidence type="ECO:0000259" key="5">
    <source>
        <dbReference type="Pfam" id="PF02441"/>
    </source>
</evidence>
<dbReference type="GO" id="GO:0004659">
    <property type="term" value="F:prenyltransferase activity"/>
    <property type="evidence" value="ECO:0007669"/>
    <property type="project" value="UniProtKB-KW"/>
</dbReference>
<comment type="caution">
    <text evidence="7">The sequence shown here is derived from an EMBL/GenBank/DDBJ whole genome shotgun (WGS) entry which is preliminary data.</text>
</comment>
<dbReference type="Pfam" id="PF02441">
    <property type="entry name" value="Flavoprotein"/>
    <property type="match status" value="1"/>
</dbReference>
<evidence type="ECO:0000313" key="6">
    <source>
        <dbReference type="EMBL" id="EQD30476.1"/>
    </source>
</evidence>
<dbReference type="InterPro" id="IPR004507">
    <property type="entry name" value="UbiX-like"/>
</dbReference>
<feature type="domain" description="Flavoprotein" evidence="5">
    <location>
        <begin position="18"/>
        <end position="204"/>
    </location>
</feature>
<name>T1APK4_9ZZZZ</name>
<evidence type="ECO:0000256" key="2">
    <source>
        <dbReference type="ARBA" id="ARBA00022630"/>
    </source>
</evidence>
<dbReference type="SUPFAM" id="SSF52507">
    <property type="entry name" value="Homo-oligomeric flavin-containing Cys decarboxylases, HFCD"/>
    <property type="match status" value="1"/>
</dbReference>
<dbReference type="EC" id="4.1.1.-" evidence="7"/>